<accession>A0ABW1NH46</accession>
<feature type="transmembrane region" description="Helical" evidence="7">
    <location>
        <begin position="365"/>
        <end position="389"/>
    </location>
</feature>
<dbReference type="InterPro" id="IPR050171">
    <property type="entry name" value="MFS_Transporters"/>
</dbReference>
<keyword evidence="4 7" id="KW-0812">Transmembrane</keyword>
<evidence type="ECO:0000256" key="2">
    <source>
        <dbReference type="ARBA" id="ARBA00022448"/>
    </source>
</evidence>
<keyword evidence="5 7" id="KW-1133">Transmembrane helix</keyword>
<organism evidence="9 10">
    <name type="scientific">Sphaerisporangium aureirubrum</name>
    <dbReference type="NCBI Taxonomy" id="1544736"/>
    <lineage>
        <taxon>Bacteria</taxon>
        <taxon>Bacillati</taxon>
        <taxon>Actinomycetota</taxon>
        <taxon>Actinomycetes</taxon>
        <taxon>Streptosporangiales</taxon>
        <taxon>Streptosporangiaceae</taxon>
        <taxon>Sphaerisporangium</taxon>
    </lineage>
</organism>
<dbReference type="Proteomes" id="UP001596137">
    <property type="component" value="Unassembled WGS sequence"/>
</dbReference>
<feature type="transmembrane region" description="Helical" evidence="7">
    <location>
        <begin position="172"/>
        <end position="192"/>
    </location>
</feature>
<feature type="transmembrane region" description="Helical" evidence="7">
    <location>
        <begin position="306"/>
        <end position="323"/>
    </location>
</feature>
<feature type="transmembrane region" description="Helical" evidence="7">
    <location>
        <begin position="329"/>
        <end position="353"/>
    </location>
</feature>
<dbReference type="Pfam" id="PF07690">
    <property type="entry name" value="MFS_1"/>
    <property type="match status" value="1"/>
</dbReference>
<gene>
    <name evidence="9" type="ORF">ACFP1K_14190</name>
</gene>
<feature type="transmembrane region" description="Helical" evidence="7">
    <location>
        <begin position="149"/>
        <end position="166"/>
    </location>
</feature>
<feature type="transmembrane region" description="Helical" evidence="7">
    <location>
        <begin position="274"/>
        <end position="294"/>
    </location>
</feature>
<dbReference type="InterPro" id="IPR011701">
    <property type="entry name" value="MFS"/>
</dbReference>
<keyword evidence="3" id="KW-1003">Cell membrane</keyword>
<dbReference type="PANTHER" id="PTHR23517">
    <property type="entry name" value="RESISTANCE PROTEIN MDTM, PUTATIVE-RELATED-RELATED"/>
    <property type="match status" value="1"/>
</dbReference>
<feature type="transmembrane region" description="Helical" evidence="7">
    <location>
        <begin position="56"/>
        <end position="76"/>
    </location>
</feature>
<name>A0ABW1NH46_9ACTN</name>
<evidence type="ECO:0000313" key="9">
    <source>
        <dbReference type="EMBL" id="MFC6082311.1"/>
    </source>
</evidence>
<comment type="subcellular location">
    <subcellularLocation>
        <location evidence="1">Cell membrane</location>
        <topology evidence="1">Multi-pass membrane protein</topology>
    </subcellularLocation>
</comment>
<keyword evidence="6 7" id="KW-0472">Membrane</keyword>
<evidence type="ECO:0000256" key="1">
    <source>
        <dbReference type="ARBA" id="ARBA00004651"/>
    </source>
</evidence>
<evidence type="ECO:0000256" key="5">
    <source>
        <dbReference type="ARBA" id="ARBA00022989"/>
    </source>
</evidence>
<keyword evidence="10" id="KW-1185">Reference proteome</keyword>
<protein>
    <submittedName>
        <fullName evidence="9">MFS transporter</fullName>
    </submittedName>
</protein>
<dbReference type="RefSeq" id="WP_380752063.1">
    <property type="nucleotide sequence ID" value="NZ_JBHSRF010000016.1"/>
</dbReference>
<evidence type="ECO:0000256" key="4">
    <source>
        <dbReference type="ARBA" id="ARBA00022692"/>
    </source>
</evidence>
<comment type="caution">
    <text evidence="9">The sequence shown here is derived from an EMBL/GenBank/DDBJ whole genome shotgun (WGS) entry which is preliminary data.</text>
</comment>
<sequence>MPARLSGAGALDTWRATPPAARALLAGTFVNRLGGFLQVFAILYMADRGFSDTQAAFALGAYGAGSIGGMLVGGWLSDLLGGRRTIVVSMACTAGLLLGVYYLGPYPAKIVLIALTGAVGQAYRPASASMLSDLVPPERRLMVFAMNRLAVNLGATALPLAGVALASVSYGLLFWGEALAAISYAVIAGVALPRRPASVPAPGPASSPGAGAETSPELAAAPALGPAAPPARGRTMLGDRPYLLFLAALLLHSVVYVQYLSTLPLAIRDHHMPVVVYAVLISVNGVFVITCELLVTRLVQGRPPRLAILGGMALTGLGMTLYAPPWGVAGMIVATLVWTLGEMAGAPSMYFAYPAQAGRGGHQGRYLGAANAMFGLANSLGPILGVAAWTAFGDGVWLLCGVTTVAAMTLARHGVHAGAGADRLDRGLVS</sequence>
<dbReference type="InterPro" id="IPR020846">
    <property type="entry name" value="MFS_dom"/>
</dbReference>
<dbReference type="Gene3D" id="1.20.1250.20">
    <property type="entry name" value="MFS general substrate transporter like domains"/>
    <property type="match status" value="1"/>
</dbReference>
<proteinExistence type="predicted"/>
<feature type="domain" description="Major facilitator superfamily (MFS) profile" evidence="8">
    <location>
        <begin position="20"/>
        <end position="419"/>
    </location>
</feature>
<evidence type="ECO:0000256" key="6">
    <source>
        <dbReference type="ARBA" id="ARBA00023136"/>
    </source>
</evidence>
<evidence type="ECO:0000256" key="7">
    <source>
        <dbReference type="SAM" id="Phobius"/>
    </source>
</evidence>
<keyword evidence="2" id="KW-0813">Transport</keyword>
<dbReference type="InterPro" id="IPR036259">
    <property type="entry name" value="MFS_trans_sf"/>
</dbReference>
<evidence type="ECO:0000256" key="3">
    <source>
        <dbReference type="ARBA" id="ARBA00022475"/>
    </source>
</evidence>
<dbReference type="SUPFAM" id="SSF103473">
    <property type="entry name" value="MFS general substrate transporter"/>
    <property type="match status" value="1"/>
</dbReference>
<evidence type="ECO:0000313" key="10">
    <source>
        <dbReference type="Proteomes" id="UP001596137"/>
    </source>
</evidence>
<feature type="transmembrane region" description="Helical" evidence="7">
    <location>
        <begin position="20"/>
        <end position="44"/>
    </location>
</feature>
<dbReference type="PANTHER" id="PTHR23517:SF2">
    <property type="entry name" value="MULTIDRUG RESISTANCE PROTEIN MDTH"/>
    <property type="match status" value="1"/>
</dbReference>
<feature type="transmembrane region" description="Helical" evidence="7">
    <location>
        <begin position="242"/>
        <end position="262"/>
    </location>
</feature>
<dbReference type="EMBL" id="JBHSRF010000016">
    <property type="protein sequence ID" value="MFC6082311.1"/>
    <property type="molecule type" value="Genomic_DNA"/>
</dbReference>
<feature type="transmembrane region" description="Helical" evidence="7">
    <location>
        <begin position="82"/>
        <end position="103"/>
    </location>
</feature>
<dbReference type="PROSITE" id="PS50850">
    <property type="entry name" value="MFS"/>
    <property type="match status" value="1"/>
</dbReference>
<evidence type="ECO:0000259" key="8">
    <source>
        <dbReference type="PROSITE" id="PS50850"/>
    </source>
</evidence>
<reference evidence="10" key="1">
    <citation type="journal article" date="2019" name="Int. J. Syst. Evol. Microbiol.">
        <title>The Global Catalogue of Microorganisms (GCM) 10K type strain sequencing project: providing services to taxonomists for standard genome sequencing and annotation.</title>
        <authorList>
            <consortium name="The Broad Institute Genomics Platform"/>
            <consortium name="The Broad Institute Genome Sequencing Center for Infectious Disease"/>
            <person name="Wu L."/>
            <person name="Ma J."/>
        </authorList>
    </citation>
    <scope>NUCLEOTIDE SEQUENCE [LARGE SCALE GENOMIC DNA]</scope>
    <source>
        <strain evidence="10">JCM 30346</strain>
    </source>
</reference>